<reference evidence="3 4" key="1">
    <citation type="journal article" date="2018" name="Mol. Biol. Evol.">
        <title>Broad Genomic Sampling Reveals a Smut Pathogenic Ancestry of the Fungal Clade Ustilaginomycotina.</title>
        <authorList>
            <person name="Kijpornyongpan T."/>
            <person name="Mondo S.J."/>
            <person name="Barry K."/>
            <person name="Sandor L."/>
            <person name="Lee J."/>
            <person name="Lipzen A."/>
            <person name="Pangilinan J."/>
            <person name="LaButti K."/>
            <person name="Hainaut M."/>
            <person name="Henrissat B."/>
            <person name="Grigoriev I.V."/>
            <person name="Spatafora J.W."/>
            <person name="Aime M.C."/>
        </authorList>
    </citation>
    <scope>NUCLEOTIDE SEQUENCE [LARGE SCALE GENOMIC DNA]</scope>
    <source>
        <strain evidence="3 4">MCA 4198</strain>
    </source>
</reference>
<organism evidence="3 4">
    <name type="scientific">Acaromyces ingoldii</name>
    <dbReference type="NCBI Taxonomy" id="215250"/>
    <lineage>
        <taxon>Eukaryota</taxon>
        <taxon>Fungi</taxon>
        <taxon>Dikarya</taxon>
        <taxon>Basidiomycota</taxon>
        <taxon>Ustilaginomycotina</taxon>
        <taxon>Exobasidiomycetes</taxon>
        <taxon>Exobasidiales</taxon>
        <taxon>Cryptobasidiaceae</taxon>
        <taxon>Acaromyces</taxon>
    </lineage>
</organism>
<evidence type="ECO:0000313" key="3">
    <source>
        <dbReference type="EMBL" id="PWN89732.1"/>
    </source>
</evidence>
<keyword evidence="1" id="KW-0560">Oxidoreductase</keyword>
<dbReference type="Gene3D" id="3.20.20.100">
    <property type="entry name" value="NADP-dependent oxidoreductase domain"/>
    <property type="match status" value="1"/>
</dbReference>
<name>A0A316YKL5_9BASI</name>
<dbReference type="InterPro" id="IPR023210">
    <property type="entry name" value="NADP_OxRdtase_dom"/>
</dbReference>
<dbReference type="GeneID" id="37040025"/>
<dbReference type="GO" id="GO:0016491">
    <property type="term" value="F:oxidoreductase activity"/>
    <property type="evidence" value="ECO:0007669"/>
    <property type="project" value="UniProtKB-KW"/>
</dbReference>
<dbReference type="CDD" id="cd19075">
    <property type="entry name" value="AKR_AKR7A1-5"/>
    <property type="match status" value="1"/>
</dbReference>
<dbReference type="STRING" id="215250.A0A316YKL5"/>
<dbReference type="OrthoDB" id="2310150at2759"/>
<proteinExistence type="predicted"/>
<dbReference type="InParanoid" id="A0A316YKL5"/>
<evidence type="ECO:0000256" key="1">
    <source>
        <dbReference type="ARBA" id="ARBA00023002"/>
    </source>
</evidence>
<dbReference type="EMBL" id="KZ819637">
    <property type="protein sequence ID" value="PWN89732.1"/>
    <property type="molecule type" value="Genomic_DNA"/>
</dbReference>
<dbReference type="InterPro" id="IPR036812">
    <property type="entry name" value="NAD(P)_OxRdtase_dom_sf"/>
</dbReference>
<dbReference type="AlphaFoldDB" id="A0A316YKL5"/>
<evidence type="ECO:0000259" key="2">
    <source>
        <dbReference type="Pfam" id="PF00248"/>
    </source>
</evidence>
<protein>
    <submittedName>
        <fullName evidence="3">Aldo/keto reductase</fullName>
    </submittedName>
</protein>
<gene>
    <name evidence="3" type="ORF">FA10DRAFT_152441</name>
</gene>
<dbReference type="InterPro" id="IPR050523">
    <property type="entry name" value="AKR_Detox_Biosynth"/>
</dbReference>
<dbReference type="PANTHER" id="PTHR43364">
    <property type="entry name" value="NADH-SPECIFIC METHYLGLYOXAL REDUCTASE-RELATED"/>
    <property type="match status" value="1"/>
</dbReference>
<evidence type="ECO:0000313" key="4">
    <source>
        <dbReference type="Proteomes" id="UP000245768"/>
    </source>
</evidence>
<dbReference type="RefSeq" id="XP_025376930.1">
    <property type="nucleotide sequence ID" value="XM_025518109.1"/>
</dbReference>
<dbReference type="SUPFAM" id="SSF51430">
    <property type="entry name" value="NAD(P)-linked oxidoreductase"/>
    <property type="match status" value="1"/>
</dbReference>
<dbReference type="Pfam" id="PF00248">
    <property type="entry name" value="Aldo_ket_red"/>
    <property type="match status" value="1"/>
</dbReference>
<feature type="domain" description="NADP-dependent oxidoreductase" evidence="2">
    <location>
        <begin position="5"/>
        <end position="301"/>
    </location>
</feature>
<keyword evidence="4" id="KW-1185">Reference proteome</keyword>
<dbReference type="Proteomes" id="UP000245768">
    <property type="component" value="Unassembled WGS sequence"/>
</dbReference>
<accession>A0A316YKL5</accession>
<sequence>MVKVIVGTMGRSPFAKTEAMSTPAQFKAFLGACQSYGVKELDTARVYSAGENERLLGEVNAGKQFQVSTKINITGEGALKRDSILRSADESLASLREQAVDIFYIHRPDRSVAMEETCSAINDLYQQGKFKRFGICSYAASEVEEMHALCKAKGYVLPSVYQGNYNPLARRPETELFPTLRRLGIHFYGFGPLAGGLLAKPAQDISVSNKESRFGALPMLGSFYLKDDIVSQVRKLQDLCRSHGVSSMDATLRWLMHHSPLGPDDGVLLGASSVEQVQGNLKATQGGPLSEDLVGAFEDLWKSVEAIAPPYHQ</sequence>
<dbReference type="PANTHER" id="PTHR43364:SF4">
    <property type="entry name" value="NAD(P)-LINKED OXIDOREDUCTASE SUPERFAMILY PROTEIN"/>
    <property type="match status" value="1"/>
</dbReference>